<proteinExistence type="inferred from homology"/>
<sequence length="97" mass="9669">MQFSTLIIATLAAVASASPAVKRQADCAEVDQIPECGYQCIVDAAAGLGCAETDYTCMCGSFDELRNGAAGCVLEKCGLDGAPAVISGAEAVCAACA</sequence>
<keyword evidence="7 9" id="KW-1015">Disulfide bond</keyword>
<feature type="chain" id="PRO_5042960635" description="CFEM domain-containing protein" evidence="10">
    <location>
        <begin position="18"/>
        <end position="97"/>
    </location>
</feature>
<organism evidence="12 13">
    <name type="scientific">Corynascus novoguineensis</name>
    <dbReference type="NCBI Taxonomy" id="1126955"/>
    <lineage>
        <taxon>Eukaryota</taxon>
        <taxon>Fungi</taxon>
        <taxon>Dikarya</taxon>
        <taxon>Ascomycota</taxon>
        <taxon>Pezizomycotina</taxon>
        <taxon>Sordariomycetes</taxon>
        <taxon>Sordariomycetidae</taxon>
        <taxon>Sordariales</taxon>
        <taxon>Chaetomiaceae</taxon>
        <taxon>Corynascus</taxon>
    </lineage>
</organism>
<evidence type="ECO:0000256" key="6">
    <source>
        <dbReference type="ARBA" id="ARBA00022729"/>
    </source>
</evidence>
<reference evidence="12" key="1">
    <citation type="journal article" date="2023" name="Mol. Phylogenet. Evol.">
        <title>Genome-scale phylogeny and comparative genomics of the fungal order Sordariales.</title>
        <authorList>
            <person name="Hensen N."/>
            <person name="Bonometti L."/>
            <person name="Westerberg I."/>
            <person name="Brannstrom I.O."/>
            <person name="Guillou S."/>
            <person name="Cros-Aarteil S."/>
            <person name="Calhoun S."/>
            <person name="Haridas S."/>
            <person name="Kuo A."/>
            <person name="Mondo S."/>
            <person name="Pangilinan J."/>
            <person name="Riley R."/>
            <person name="LaButti K."/>
            <person name="Andreopoulos B."/>
            <person name="Lipzen A."/>
            <person name="Chen C."/>
            <person name="Yan M."/>
            <person name="Daum C."/>
            <person name="Ng V."/>
            <person name="Clum A."/>
            <person name="Steindorff A."/>
            <person name="Ohm R.A."/>
            <person name="Martin F."/>
            <person name="Silar P."/>
            <person name="Natvig D.O."/>
            <person name="Lalanne C."/>
            <person name="Gautier V."/>
            <person name="Ament-Velasquez S.L."/>
            <person name="Kruys A."/>
            <person name="Hutchinson M.I."/>
            <person name="Powell A.J."/>
            <person name="Barry K."/>
            <person name="Miller A.N."/>
            <person name="Grigoriev I.V."/>
            <person name="Debuchy R."/>
            <person name="Gladieux P."/>
            <person name="Hiltunen Thoren M."/>
            <person name="Johannesson H."/>
        </authorList>
    </citation>
    <scope>NUCLEOTIDE SEQUENCE</scope>
    <source>
        <strain evidence="12">CBS 359.72</strain>
    </source>
</reference>
<evidence type="ECO:0000256" key="1">
    <source>
        <dbReference type="ARBA" id="ARBA00004589"/>
    </source>
</evidence>
<dbReference type="GO" id="GO:0098552">
    <property type="term" value="C:side of membrane"/>
    <property type="evidence" value="ECO:0007669"/>
    <property type="project" value="UniProtKB-KW"/>
</dbReference>
<reference evidence="12" key="2">
    <citation type="submission" date="2023-05" db="EMBL/GenBank/DDBJ databases">
        <authorList>
            <consortium name="Lawrence Berkeley National Laboratory"/>
            <person name="Steindorff A."/>
            <person name="Hensen N."/>
            <person name="Bonometti L."/>
            <person name="Westerberg I."/>
            <person name="Brannstrom I.O."/>
            <person name="Guillou S."/>
            <person name="Cros-Aarteil S."/>
            <person name="Calhoun S."/>
            <person name="Haridas S."/>
            <person name="Kuo A."/>
            <person name="Mondo S."/>
            <person name="Pangilinan J."/>
            <person name="Riley R."/>
            <person name="Labutti K."/>
            <person name="Andreopoulos B."/>
            <person name="Lipzen A."/>
            <person name="Chen C."/>
            <person name="Yanf M."/>
            <person name="Daum C."/>
            <person name="Ng V."/>
            <person name="Clum A."/>
            <person name="Ohm R."/>
            <person name="Martin F."/>
            <person name="Silar P."/>
            <person name="Natvig D."/>
            <person name="Lalanne C."/>
            <person name="Gautier V."/>
            <person name="Ament-Velasquez S.L."/>
            <person name="Kruys A."/>
            <person name="Hutchinson M.I."/>
            <person name="Powell A.J."/>
            <person name="Barry K."/>
            <person name="Miller A.N."/>
            <person name="Grigoriev I.V."/>
            <person name="Debuchy R."/>
            <person name="Gladieux P."/>
            <person name="Thoren M.H."/>
            <person name="Johannesson H."/>
        </authorList>
    </citation>
    <scope>NUCLEOTIDE SEQUENCE</scope>
    <source>
        <strain evidence="12">CBS 359.72</strain>
    </source>
</reference>
<keyword evidence="5" id="KW-0472">Membrane</keyword>
<evidence type="ECO:0000259" key="11">
    <source>
        <dbReference type="PROSITE" id="PS52012"/>
    </source>
</evidence>
<evidence type="ECO:0000313" key="12">
    <source>
        <dbReference type="EMBL" id="KAK4244531.1"/>
    </source>
</evidence>
<name>A0AAN7HCB7_9PEZI</name>
<dbReference type="Pfam" id="PF05730">
    <property type="entry name" value="CFEM"/>
    <property type="match status" value="1"/>
</dbReference>
<evidence type="ECO:0000256" key="9">
    <source>
        <dbReference type="PROSITE-ProRule" id="PRU01356"/>
    </source>
</evidence>
<keyword evidence="9" id="KW-0349">Heme</keyword>
<evidence type="ECO:0000256" key="4">
    <source>
        <dbReference type="ARBA" id="ARBA00022525"/>
    </source>
</evidence>
<feature type="binding site" description="axial binding residue" evidence="9">
    <location>
        <position position="54"/>
    </location>
    <ligand>
        <name>heme</name>
        <dbReference type="ChEBI" id="CHEBI:30413"/>
    </ligand>
    <ligandPart>
        <name>Fe</name>
        <dbReference type="ChEBI" id="CHEBI:18248"/>
    </ligandPart>
</feature>
<keyword evidence="13" id="KW-1185">Reference proteome</keyword>
<accession>A0AAN7HCB7</accession>
<evidence type="ECO:0000256" key="7">
    <source>
        <dbReference type="ARBA" id="ARBA00023157"/>
    </source>
</evidence>
<feature type="signal peptide" evidence="10">
    <location>
        <begin position="1"/>
        <end position="17"/>
    </location>
</feature>
<evidence type="ECO:0000313" key="13">
    <source>
        <dbReference type="Proteomes" id="UP001303647"/>
    </source>
</evidence>
<evidence type="ECO:0000256" key="10">
    <source>
        <dbReference type="SAM" id="SignalP"/>
    </source>
</evidence>
<comment type="caution">
    <text evidence="12">The sequence shown here is derived from an EMBL/GenBank/DDBJ whole genome shotgun (WGS) entry which is preliminary data.</text>
</comment>
<keyword evidence="8" id="KW-0449">Lipoprotein</keyword>
<keyword evidence="9" id="KW-0408">Iron</keyword>
<keyword evidence="6 10" id="KW-0732">Signal</keyword>
<dbReference type="InterPro" id="IPR008427">
    <property type="entry name" value="Extracellular_membr_CFEM_dom"/>
</dbReference>
<gene>
    <name evidence="12" type="ORF">C7999DRAFT_17214</name>
</gene>
<keyword evidence="5" id="KW-0336">GPI-anchor</keyword>
<dbReference type="PROSITE" id="PS52012">
    <property type="entry name" value="CFEM"/>
    <property type="match status" value="1"/>
</dbReference>
<comment type="subcellular location">
    <subcellularLocation>
        <location evidence="1">Membrane</location>
        <topology evidence="1">Lipid-anchor</topology>
        <topology evidence="1">GPI-anchor</topology>
    </subcellularLocation>
    <subcellularLocation>
        <location evidence="2">Secreted</location>
    </subcellularLocation>
</comment>
<protein>
    <recommendedName>
        <fullName evidence="11">CFEM domain-containing protein</fullName>
    </recommendedName>
</protein>
<evidence type="ECO:0000256" key="3">
    <source>
        <dbReference type="ARBA" id="ARBA00010031"/>
    </source>
</evidence>
<dbReference type="EMBL" id="MU857734">
    <property type="protein sequence ID" value="KAK4244531.1"/>
    <property type="molecule type" value="Genomic_DNA"/>
</dbReference>
<evidence type="ECO:0000256" key="8">
    <source>
        <dbReference type="ARBA" id="ARBA00023288"/>
    </source>
</evidence>
<evidence type="ECO:0000256" key="2">
    <source>
        <dbReference type="ARBA" id="ARBA00004613"/>
    </source>
</evidence>
<dbReference type="AlphaFoldDB" id="A0AAN7HCB7"/>
<evidence type="ECO:0000256" key="5">
    <source>
        <dbReference type="ARBA" id="ARBA00022622"/>
    </source>
</evidence>
<keyword evidence="4" id="KW-0964">Secreted</keyword>
<comment type="caution">
    <text evidence="9">Lacks conserved residue(s) required for the propagation of feature annotation.</text>
</comment>
<dbReference type="Proteomes" id="UP001303647">
    <property type="component" value="Unassembled WGS sequence"/>
</dbReference>
<keyword evidence="9" id="KW-0479">Metal-binding</keyword>
<dbReference type="GO" id="GO:0005576">
    <property type="term" value="C:extracellular region"/>
    <property type="evidence" value="ECO:0007669"/>
    <property type="project" value="UniProtKB-SubCell"/>
</dbReference>
<dbReference type="GO" id="GO:0046872">
    <property type="term" value="F:metal ion binding"/>
    <property type="evidence" value="ECO:0007669"/>
    <property type="project" value="UniProtKB-UniRule"/>
</dbReference>
<keyword evidence="5" id="KW-0325">Glycoprotein</keyword>
<dbReference type="SMART" id="SM00747">
    <property type="entry name" value="CFEM"/>
    <property type="match status" value="1"/>
</dbReference>
<comment type="similarity">
    <text evidence="3">Belongs to the RBT5 family.</text>
</comment>
<feature type="domain" description="CFEM" evidence="11">
    <location>
        <begin position="3"/>
        <end position="97"/>
    </location>
</feature>
<feature type="disulfide bond" evidence="9">
    <location>
        <begin position="50"/>
        <end position="57"/>
    </location>
</feature>